<evidence type="ECO:0000256" key="5">
    <source>
        <dbReference type="ARBA" id="ARBA00023221"/>
    </source>
</evidence>
<dbReference type="AlphaFoldDB" id="A0A1H6E9H7"/>
<proteinExistence type="inferred from homology"/>
<evidence type="ECO:0000256" key="3">
    <source>
        <dbReference type="ARBA" id="ARBA00022827"/>
    </source>
</evidence>
<evidence type="ECO:0000256" key="2">
    <source>
        <dbReference type="ARBA" id="ARBA00022630"/>
    </source>
</evidence>
<sequence>MSTVQEHPDEAVDVVVVGSGGAALAAAYTAAAGGLRTLVLEKTEFFGGTSAYSGACIWLPGNQALHRAGRTDSAELGMTYFRAVVGDRTPAALQEAYLSTGPELVEFLECDPVLQFKHMPFPDYFEAPGRLENGRGIFPTPLPAADLGARLMQLRPPIAPDQYGVVQDREVLTGGQALIGRFLLALDATGRADLRTGARMRSLIVEDGRVTGVVAETGGTATRIRAERGVVLAAGGFECDDELRALHHDLPGGQWTSAAPGSNTGDALAAVQAVGAAVDLMDEAWWCPATLFPNGRAAFTLGLRGGILVNAAGERFANESLPYDRMGHEIRRGHATGVSHIPAWFVFDDRFDNIPAICQPVPDPAAFREAGLWRTAGTLAELADLIKVSADALERTVERFNGFVESGADADFHRGEDPFDRFFAAGDGPNPCLIPIDRGPFHAVQIVLGDLGTKGGARIDVDARVLDESGTPIPGLYAAGNSAASVAGHVYPGPGTPLGSGMVFGYRAARHLLPR</sequence>
<dbReference type="SUPFAM" id="SSF56425">
    <property type="entry name" value="Succinate dehydrogenase/fumarate reductase flavoprotein, catalytic domain"/>
    <property type="match status" value="1"/>
</dbReference>
<evidence type="ECO:0000256" key="1">
    <source>
        <dbReference type="ARBA" id="ARBA00001974"/>
    </source>
</evidence>
<dbReference type="GO" id="GO:0008202">
    <property type="term" value="P:steroid metabolic process"/>
    <property type="evidence" value="ECO:0007669"/>
    <property type="project" value="UniProtKB-KW"/>
</dbReference>
<dbReference type="EC" id="1.3.99.4" evidence="8"/>
<comment type="catalytic activity">
    <reaction evidence="6">
        <text>a 3-oxosteroid + A = a 3-oxo-Delta(1)-steroid + AH2</text>
        <dbReference type="Rhea" id="RHEA:13329"/>
        <dbReference type="ChEBI" id="CHEBI:13193"/>
        <dbReference type="ChEBI" id="CHEBI:17499"/>
        <dbReference type="ChEBI" id="CHEBI:20156"/>
        <dbReference type="ChEBI" id="CHEBI:47788"/>
        <dbReference type="EC" id="1.3.99.4"/>
    </reaction>
</comment>
<protein>
    <recommendedName>
        <fullName evidence="9">3-oxosteroid 1-dehydrogenase</fullName>
        <ecNumber evidence="8">1.3.99.4</ecNumber>
    </recommendedName>
</protein>
<evidence type="ECO:0000256" key="7">
    <source>
        <dbReference type="ARBA" id="ARBA00061147"/>
    </source>
</evidence>
<evidence type="ECO:0000256" key="6">
    <source>
        <dbReference type="ARBA" id="ARBA00051951"/>
    </source>
</evidence>
<dbReference type="EMBL" id="FNVO01000040">
    <property type="protein sequence ID" value="SEG93769.1"/>
    <property type="molecule type" value="Genomic_DNA"/>
</dbReference>
<comment type="similarity">
    <text evidence="7">Belongs to the FAD-dependent oxidoreductase 2 family. 3-oxosteroid dehydrogenase subfamily.</text>
</comment>
<dbReference type="SUPFAM" id="SSF51905">
    <property type="entry name" value="FAD/NAD(P)-binding domain"/>
    <property type="match status" value="1"/>
</dbReference>
<dbReference type="Gene3D" id="3.50.50.60">
    <property type="entry name" value="FAD/NAD(P)-binding domain"/>
    <property type="match status" value="1"/>
</dbReference>
<evidence type="ECO:0000256" key="8">
    <source>
        <dbReference type="ARBA" id="ARBA00066536"/>
    </source>
</evidence>
<reference evidence="12" key="1">
    <citation type="submission" date="2016-10" db="EMBL/GenBank/DDBJ databases">
        <authorList>
            <person name="Varghese N."/>
            <person name="Submissions S."/>
        </authorList>
    </citation>
    <scope>NUCLEOTIDE SEQUENCE [LARGE SCALE GENOMIC DNA]</scope>
    <source>
        <strain evidence="12">DSM 43163</strain>
    </source>
</reference>
<dbReference type="InterPro" id="IPR003953">
    <property type="entry name" value="FAD-dep_OxRdtase_2_FAD-bd"/>
</dbReference>
<dbReference type="PANTHER" id="PTHR43400:SF10">
    <property type="entry name" value="3-OXOSTEROID 1-DEHYDROGENASE"/>
    <property type="match status" value="1"/>
</dbReference>
<evidence type="ECO:0000313" key="11">
    <source>
        <dbReference type="EMBL" id="SEG93769.1"/>
    </source>
</evidence>
<keyword evidence="5" id="KW-0753">Steroid metabolism</keyword>
<dbReference type="GO" id="GO:0047571">
    <property type="term" value="F:3-oxosteroid 1-dehydrogenase activity"/>
    <property type="evidence" value="ECO:0007669"/>
    <property type="project" value="UniProtKB-EC"/>
</dbReference>
<dbReference type="InterPro" id="IPR036188">
    <property type="entry name" value="FAD/NAD-bd_sf"/>
</dbReference>
<dbReference type="RefSeq" id="WP_235018383.1">
    <property type="nucleotide sequence ID" value="NZ_FNVO01000040.1"/>
</dbReference>
<dbReference type="PRINTS" id="PR00411">
    <property type="entry name" value="PNDRDTASEI"/>
</dbReference>
<keyword evidence="4" id="KW-0560">Oxidoreductase</keyword>
<accession>A0A1H6E9H7</accession>
<feature type="domain" description="FAD-dependent oxidoreductase 2 FAD-binding" evidence="10">
    <location>
        <begin position="13"/>
        <end position="498"/>
    </location>
</feature>
<comment type="cofactor">
    <cofactor evidence="1">
        <name>FAD</name>
        <dbReference type="ChEBI" id="CHEBI:57692"/>
    </cofactor>
</comment>
<keyword evidence="3" id="KW-0274">FAD</keyword>
<gene>
    <name evidence="11" type="ORF">SAMN04489712_14033</name>
</gene>
<keyword evidence="5" id="KW-0443">Lipid metabolism</keyword>
<dbReference type="Gene3D" id="3.90.700.10">
    <property type="entry name" value="Succinate dehydrogenase/fumarate reductase flavoprotein, catalytic domain"/>
    <property type="match status" value="1"/>
</dbReference>
<name>A0A1H6E9H7_9ACTN</name>
<evidence type="ECO:0000313" key="12">
    <source>
        <dbReference type="Proteomes" id="UP000236723"/>
    </source>
</evidence>
<dbReference type="Pfam" id="PF00890">
    <property type="entry name" value="FAD_binding_2"/>
    <property type="match status" value="1"/>
</dbReference>
<evidence type="ECO:0000259" key="10">
    <source>
        <dbReference type="Pfam" id="PF00890"/>
    </source>
</evidence>
<dbReference type="PANTHER" id="PTHR43400">
    <property type="entry name" value="FUMARATE REDUCTASE"/>
    <property type="match status" value="1"/>
</dbReference>
<keyword evidence="2" id="KW-0285">Flavoprotein</keyword>
<evidence type="ECO:0000256" key="4">
    <source>
        <dbReference type="ARBA" id="ARBA00023002"/>
    </source>
</evidence>
<keyword evidence="12" id="KW-1185">Reference proteome</keyword>
<dbReference type="InterPro" id="IPR027477">
    <property type="entry name" value="Succ_DH/fumarate_Rdtase_cat_sf"/>
</dbReference>
<dbReference type="InterPro" id="IPR050315">
    <property type="entry name" value="FAD-oxidoreductase_2"/>
</dbReference>
<organism evidence="11 12">
    <name type="scientific">Thermomonospora echinospora</name>
    <dbReference type="NCBI Taxonomy" id="1992"/>
    <lineage>
        <taxon>Bacteria</taxon>
        <taxon>Bacillati</taxon>
        <taxon>Actinomycetota</taxon>
        <taxon>Actinomycetes</taxon>
        <taxon>Streptosporangiales</taxon>
        <taxon>Thermomonosporaceae</taxon>
        <taxon>Thermomonospora</taxon>
    </lineage>
</organism>
<dbReference type="Proteomes" id="UP000236723">
    <property type="component" value="Unassembled WGS sequence"/>
</dbReference>
<dbReference type="FunFam" id="3.50.50.60:FF:000208">
    <property type="entry name" value="3-ketosteroid dehydrogenase"/>
    <property type="match status" value="1"/>
</dbReference>
<evidence type="ECO:0000256" key="9">
    <source>
        <dbReference type="ARBA" id="ARBA00069709"/>
    </source>
</evidence>